<dbReference type="Proteomes" id="UP000280296">
    <property type="component" value="Unassembled WGS sequence"/>
</dbReference>
<dbReference type="AlphaFoldDB" id="A0A432MNQ9"/>
<evidence type="ECO:0000256" key="1">
    <source>
        <dbReference type="SAM" id="MobiDB-lite"/>
    </source>
</evidence>
<sequence length="78" mass="7932">MTRFRIHPRDLALSTALSIALAGCGGGEPAIDEEIDVADPVVESPEGPGLMGEDDSLSSPEGPAETTEATLTDDAPAP</sequence>
<reference evidence="2 3" key="1">
    <citation type="submission" date="2018-12" db="EMBL/GenBank/DDBJ databases">
        <authorList>
            <person name="Toschakov S.V."/>
        </authorList>
    </citation>
    <scope>NUCLEOTIDE SEQUENCE [LARGE SCALE GENOMIC DNA]</scope>
    <source>
        <strain evidence="2 3">GM2012</strain>
    </source>
</reference>
<proteinExistence type="predicted"/>
<protein>
    <submittedName>
        <fullName evidence="2">Uncharacterized protein</fullName>
    </submittedName>
</protein>
<feature type="compositionally biased region" description="Low complexity" evidence="1">
    <location>
        <begin position="63"/>
        <end position="78"/>
    </location>
</feature>
<dbReference type="PROSITE" id="PS51257">
    <property type="entry name" value="PROKAR_LIPOPROTEIN"/>
    <property type="match status" value="1"/>
</dbReference>
<gene>
    <name evidence="2" type="ORF">TsocGM_04570</name>
</gene>
<accession>A0A432MNQ9</accession>
<evidence type="ECO:0000313" key="2">
    <source>
        <dbReference type="EMBL" id="RUL88889.1"/>
    </source>
</evidence>
<organism evidence="2 3">
    <name type="scientific">Tautonia sociabilis</name>
    <dbReference type="NCBI Taxonomy" id="2080755"/>
    <lineage>
        <taxon>Bacteria</taxon>
        <taxon>Pseudomonadati</taxon>
        <taxon>Planctomycetota</taxon>
        <taxon>Planctomycetia</taxon>
        <taxon>Isosphaerales</taxon>
        <taxon>Isosphaeraceae</taxon>
        <taxon>Tautonia</taxon>
    </lineage>
</organism>
<dbReference type="EMBL" id="RYZH01000006">
    <property type="protein sequence ID" value="RUL88889.1"/>
    <property type="molecule type" value="Genomic_DNA"/>
</dbReference>
<keyword evidence="3" id="KW-1185">Reference proteome</keyword>
<name>A0A432MNQ9_9BACT</name>
<reference evidence="2 3" key="2">
    <citation type="submission" date="2019-01" db="EMBL/GenBank/DDBJ databases">
        <title>Tautonia sociabilis, a novel thermotolerant planctomycete of Isosphaeraceae family, isolated from a 4000 m deep subterranean habitat.</title>
        <authorList>
            <person name="Kovaleva O.L."/>
            <person name="Elcheninov A.G."/>
            <person name="Van Heerden E."/>
            <person name="Toshchakov S.V."/>
            <person name="Novikov A."/>
            <person name="Bonch-Osmolovskaya E.A."/>
            <person name="Kublanov I.V."/>
        </authorList>
    </citation>
    <scope>NUCLEOTIDE SEQUENCE [LARGE SCALE GENOMIC DNA]</scope>
    <source>
        <strain evidence="2 3">GM2012</strain>
    </source>
</reference>
<dbReference type="RefSeq" id="WP_126724140.1">
    <property type="nucleotide sequence ID" value="NZ_RYZH01000006.1"/>
</dbReference>
<evidence type="ECO:0000313" key="3">
    <source>
        <dbReference type="Proteomes" id="UP000280296"/>
    </source>
</evidence>
<comment type="caution">
    <text evidence="2">The sequence shown here is derived from an EMBL/GenBank/DDBJ whole genome shotgun (WGS) entry which is preliminary data.</text>
</comment>
<feature type="region of interest" description="Disordered" evidence="1">
    <location>
        <begin position="24"/>
        <end position="78"/>
    </location>
</feature>